<sequence>MSLVAWVVLYFLFGVVSLCAFDLVTKRIRTGLWNATDDTQSKLLARGDYITPRQATIVLIGAMILFWPMVFIGVAKDKLTHGRSN</sequence>
<feature type="transmembrane region" description="Helical" evidence="1">
    <location>
        <begin position="6"/>
        <end position="24"/>
    </location>
</feature>
<keyword evidence="1" id="KW-1133">Transmembrane helix</keyword>
<dbReference type="EMBL" id="LAZR01057231">
    <property type="protein sequence ID" value="KKK72494.1"/>
    <property type="molecule type" value="Genomic_DNA"/>
</dbReference>
<name>A0A0F9A1K3_9ZZZZ</name>
<evidence type="ECO:0000256" key="1">
    <source>
        <dbReference type="SAM" id="Phobius"/>
    </source>
</evidence>
<feature type="transmembrane region" description="Helical" evidence="1">
    <location>
        <begin position="55"/>
        <end position="75"/>
    </location>
</feature>
<dbReference type="AlphaFoldDB" id="A0A0F9A1K3"/>
<keyword evidence="1" id="KW-0812">Transmembrane</keyword>
<protein>
    <submittedName>
        <fullName evidence="2">Uncharacterized protein</fullName>
    </submittedName>
</protein>
<comment type="caution">
    <text evidence="2">The sequence shown here is derived from an EMBL/GenBank/DDBJ whole genome shotgun (WGS) entry which is preliminary data.</text>
</comment>
<accession>A0A0F9A1K3</accession>
<reference evidence="2" key="1">
    <citation type="journal article" date="2015" name="Nature">
        <title>Complex archaea that bridge the gap between prokaryotes and eukaryotes.</title>
        <authorList>
            <person name="Spang A."/>
            <person name="Saw J.H."/>
            <person name="Jorgensen S.L."/>
            <person name="Zaremba-Niedzwiedzka K."/>
            <person name="Martijn J."/>
            <person name="Lind A.E."/>
            <person name="van Eijk R."/>
            <person name="Schleper C."/>
            <person name="Guy L."/>
            <person name="Ettema T.J."/>
        </authorList>
    </citation>
    <scope>NUCLEOTIDE SEQUENCE</scope>
</reference>
<organism evidence="2">
    <name type="scientific">marine sediment metagenome</name>
    <dbReference type="NCBI Taxonomy" id="412755"/>
    <lineage>
        <taxon>unclassified sequences</taxon>
        <taxon>metagenomes</taxon>
        <taxon>ecological metagenomes</taxon>
    </lineage>
</organism>
<gene>
    <name evidence="2" type="ORF">LCGC14_2903320</name>
</gene>
<keyword evidence="1" id="KW-0472">Membrane</keyword>
<proteinExistence type="predicted"/>
<evidence type="ECO:0000313" key="2">
    <source>
        <dbReference type="EMBL" id="KKK72494.1"/>
    </source>
</evidence>